<evidence type="ECO:0000313" key="3">
    <source>
        <dbReference type="Proteomes" id="UP000054359"/>
    </source>
</evidence>
<reference evidence="2 3" key="1">
    <citation type="submission" date="2013-11" db="EMBL/GenBank/DDBJ databases">
        <title>Genome sequencing of Stegodyphus mimosarum.</title>
        <authorList>
            <person name="Bechsgaard J."/>
        </authorList>
    </citation>
    <scope>NUCLEOTIDE SEQUENCE [LARGE SCALE GENOMIC DNA]</scope>
</reference>
<dbReference type="EMBL" id="KK115740">
    <property type="protein sequence ID" value="KFM65892.1"/>
    <property type="molecule type" value="Genomic_DNA"/>
</dbReference>
<organism evidence="2 3">
    <name type="scientific">Stegodyphus mimosarum</name>
    <name type="common">African social velvet spider</name>
    <dbReference type="NCBI Taxonomy" id="407821"/>
    <lineage>
        <taxon>Eukaryota</taxon>
        <taxon>Metazoa</taxon>
        <taxon>Ecdysozoa</taxon>
        <taxon>Arthropoda</taxon>
        <taxon>Chelicerata</taxon>
        <taxon>Arachnida</taxon>
        <taxon>Araneae</taxon>
        <taxon>Araneomorphae</taxon>
        <taxon>Entelegynae</taxon>
        <taxon>Eresoidea</taxon>
        <taxon>Eresidae</taxon>
        <taxon>Stegodyphus</taxon>
    </lineage>
</organism>
<dbReference type="OMA" id="CRYPYED"/>
<proteinExistence type="predicted"/>
<dbReference type="AlphaFoldDB" id="A0A087TLA3"/>
<feature type="chain" id="PRO_5001829844" evidence="1">
    <location>
        <begin position="21"/>
        <end position="157"/>
    </location>
</feature>
<feature type="non-terminal residue" evidence="2">
    <location>
        <position position="157"/>
    </location>
</feature>
<evidence type="ECO:0000313" key="2">
    <source>
        <dbReference type="EMBL" id="KFM65892.1"/>
    </source>
</evidence>
<gene>
    <name evidence="2" type="ORF">X975_18865</name>
</gene>
<name>A0A087TLA3_STEMI</name>
<protein>
    <submittedName>
        <fullName evidence="2">Uncharacterized protein</fullName>
    </submittedName>
</protein>
<keyword evidence="3" id="KW-1185">Reference proteome</keyword>
<sequence>MELRLIVTVLIVVWIAAVECRYPYEDTYRQGYIVPYRYKRRHIPHDRDFSVDTHHDEYNDRYNPREDSYYKPKLYSSHYYPDGSYSSAGGYRRRYRDYGPYLRPRGLGGYKKNHGISDYDYGHYRRRNSRVQRRQLDGDDINYGGQNSFTGLGIRFN</sequence>
<keyword evidence="1" id="KW-0732">Signal</keyword>
<feature type="signal peptide" evidence="1">
    <location>
        <begin position="1"/>
        <end position="20"/>
    </location>
</feature>
<evidence type="ECO:0000256" key="1">
    <source>
        <dbReference type="SAM" id="SignalP"/>
    </source>
</evidence>
<dbReference type="Proteomes" id="UP000054359">
    <property type="component" value="Unassembled WGS sequence"/>
</dbReference>
<accession>A0A087TLA3</accession>
<dbReference type="OrthoDB" id="6433687at2759"/>